<keyword evidence="2 5" id="KW-0812">Transmembrane</keyword>
<dbReference type="FunFam" id="1.20.1250.20:FF:000941">
    <property type="entry name" value="Uncharacterized protein"/>
    <property type="match status" value="1"/>
</dbReference>
<dbReference type="PANTHER" id="PTHR11662:SF405">
    <property type="entry name" value="PROTEIN CBG12249"/>
    <property type="match status" value="1"/>
</dbReference>
<keyword evidence="3 5" id="KW-1133">Transmembrane helix</keyword>
<keyword evidence="4 5" id="KW-0472">Membrane</keyword>
<dbReference type="InterPro" id="IPR050382">
    <property type="entry name" value="MFS_Na/Anion_cotransporter"/>
</dbReference>
<evidence type="ECO:0000256" key="3">
    <source>
        <dbReference type="ARBA" id="ARBA00022989"/>
    </source>
</evidence>
<dbReference type="FunFam" id="1.20.1250.20:FF:000355">
    <property type="entry name" value="SLC (SoLute Carrier) homolog"/>
    <property type="match status" value="1"/>
</dbReference>
<evidence type="ECO:0000256" key="5">
    <source>
        <dbReference type="SAM" id="Phobius"/>
    </source>
</evidence>
<dbReference type="Pfam" id="PF07690">
    <property type="entry name" value="MFS_1"/>
    <property type="match status" value="1"/>
</dbReference>
<feature type="transmembrane region" description="Helical" evidence="5">
    <location>
        <begin position="369"/>
        <end position="391"/>
    </location>
</feature>
<feature type="transmembrane region" description="Helical" evidence="5">
    <location>
        <begin position="114"/>
        <end position="135"/>
    </location>
</feature>
<dbReference type="GO" id="GO:0006820">
    <property type="term" value="P:monoatomic anion transport"/>
    <property type="evidence" value="ECO:0007669"/>
    <property type="project" value="TreeGrafter"/>
</dbReference>
<sequence>PPSLFSLRSHRLKIGLMLMFGLAVCACMRTNLNMAVVCMVNATAYRAQLSAAPASTVETEGQCSRIEETSTARGYNGTLEWTPQMQASLLTATFYGSLITITFSGSIADRFGPTLIFSGAVIVYVIVNMATPFLAEFSFRAYFAARVIMGIAEGFVFPCIGSMAGRWFPPLERSTMAGIYTSGNQIGSSLSSVISAALCASPLGWQSIFYLFGALGVVWIMGWLTIASNSPASNRFITDREAKFLESEIRRKEASKSIPWRSLLKSKPVYACLCCQFAFSFSGTLLQAYLPTYFRDELMIPLSMNGFYTTIPFAVQIFMKSFCSIVADALKRKGILKPTTSSKVFQTLCALGIASSMISLAFLPSCDTPWIAAICLAFYGISFSFGIPGYFSALLSVAPQYSGTLTSMTMLSGTLANISSPMLTSLLMTLKTQSIWKVVFSVTGVLNLIGGIIFLIFGDAEVQEWAITNDKQPSVECAEERSRSRIEEEKTEIIHVEFSCGSEKSI</sequence>
<evidence type="ECO:0000313" key="7">
    <source>
        <dbReference type="EMBL" id="GMS94921.1"/>
    </source>
</evidence>
<proteinExistence type="predicted"/>
<dbReference type="Proteomes" id="UP001432027">
    <property type="component" value="Unassembled WGS sequence"/>
</dbReference>
<evidence type="ECO:0000259" key="6">
    <source>
        <dbReference type="PROSITE" id="PS50850"/>
    </source>
</evidence>
<dbReference type="PROSITE" id="PS50850">
    <property type="entry name" value="MFS"/>
    <property type="match status" value="1"/>
</dbReference>
<feature type="transmembrane region" description="Helical" evidence="5">
    <location>
        <begin position="12"/>
        <end position="32"/>
    </location>
</feature>
<dbReference type="EMBL" id="BTSX01000004">
    <property type="protein sequence ID" value="GMS94921.1"/>
    <property type="molecule type" value="Genomic_DNA"/>
</dbReference>
<organism evidence="7 8">
    <name type="scientific">Pristionchus entomophagus</name>
    <dbReference type="NCBI Taxonomy" id="358040"/>
    <lineage>
        <taxon>Eukaryota</taxon>
        <taxon>Metazoa</taxon>
        <taxon>Ecdysozoa</taxon>
        <taxon>Nematoda</taxon>
        <taxon>Chromadorea</taxon>
        <taxon>Rhabditida</taxon>
        <taxon>Rhabditina</taxon>
        <taxon>Diplogasteromorpha</taxon>
        <taxon>Diplogasteroidea</taxon>
        <taxon>Neodiplogasteridae</taxon>
        <taxon>Pristionchus</taxon>
    </lineage>
</organism>
<evidence type="ECO:0000256" key="4">
    <source>
        <dbReference type="ARBA" id="ARBA00023136"/>
    </source>
</evidence>
<evidence type="ECO:0000256" key="1">
    <source>
        <dbReference type="ARBA" id="ARBA00004141"/>
    </source>
</evidence>
<dbReference type="PANTHER" id="PTHR11662">
    <property type="entry name" value="SOLUTE CARRIER FAMILY 17"/>
    <property type="match status" value="1"/>
</dbReference>
<feature type="transmembrane region" description="Helical" evidence="5">
    <location>
        <begin position="147"/>
        <end position="168"/>
    </location>
</feature>
<protein>
    <recommendedName>
        <fullName evidence="6">Major facilitator superfamily (MFS) profile domain-containing protein</fullName>
    </recommendedName>
</protein>
<dbReference type="GO" id="GO:0022857">
    <property type="term" value="F:transmembrane transporter activity"/>
    <property type="evidence" value="ECO:0007669"/>
    <property type="project" value="InterPro"/>
</dbReference>
<name>A0AAV5TKT9_9BILA</name>
<feature type="transmembrane region" description="Helical" evidence="5">
    <location>
        <begin position="89"/>
        <end position="108"/>
    </location>
</feature>
<feature type="non-terminal residue" evidence="7">
    <location>
        <position position="1"/>
    </location>
</feature>
<feature type="transmembrane region" description="Helical" evidence="5">
    <location>
        <begin position="435"/>
        <end position="457"/>
    </location>
</feature>
<gene>
    <name evidence="7" type="ORF">PENTCL1PPCAC_17096</name>
</gene>
<dbReference type="Gene3D" id="1.20.1250.20">
    <property type="entry name" value="MFS general substrate transporter like domains"/>
    <property type="match status" value="2"/>
</dbReference>
<dbReference type="InterPro" id="IPR020846">
    <property type="entry name" value="MFS_dom"/>
</dbReference>
<accession>A0AAV5TKT9</accession>
<comment type="subcellular location">
    <subcellularLocation>
        <location evidence="1">Membrane</location>
        <topology evidence="1">Multi-pass membrane protein</topology>
    </subcellularLocation>
</comment>
<keyword evidence="8" id="KW-1185">Reference proteome</keyword>
<evidence type="ECO:0000313" key="8">
    <source>
        <dbReference type="Proteomes" id="UP001432027"/>
    </source>
</evidence>
<feature type="domain" description="Major facilitator superfamily (MFS) profile" evidence="6">
    <location>
        <begin position="19"/>
        <end position="462"/>
    </location>
</feature>
<comment type="caution">
    <text evidence="7">The sequence shown here is derived from an EMBL/GenBank/DDBJ whole genome shotgun (WGS) entry which is preliminary data.</text>
</comment>
<dbReference type="InterPro" id="IPR036259">
    <property type="entry name" value="MFS_trans_sf"/>
</dbReference>
<evidence type="ECO:0000256" key="2">
    <source>
        <dbReference type="ARBA" id="ARBA00022692"/>
    </source>
</evidence>
<feature type="transmembrane region" description="Helical" evidence="5">
    <location>
        <begin position="269"/>
        <end position="290"/>
    </location>
</feature>
<feature type="transmembrane region" description="Helical" evidence="5">
    <location>
        <begin position="342"/>
        <end position="363"/>
    </location>
</feature>
<feature type="transmembrane region" description="Helical" evidence="5">
    <location>
        <begin position="403"/>
        <end position="423"/>
    </location>
</feature>
<dbReference type="InterPro" id="IPR011701">
    <property type="entry name" value="MFS"/>
</dbReference>
<reference evidence="7" key="1">
    <citation type="submission" date="2023-10" db="EMBL/GenBank/DDBJ databases">
        <title>Genome assembly of Pristionchus species.</title>
        <authorList>
            <person name="Yoshida K."/>
            <person name="Sommer R.J."/>
        </authorList>
    </citation>
    <scope>NUCLEOTIDE SEQUENCE</scope>
    <source>
        <strain evidence="7">RS0144</strain>
    </source>
</reference>
<dbReference type="SUPFAM" id="SSF103473">
    <property type="entry name" value="MFS general substrate transporter"/>
    <property type="match status" value="1"/>
</dbReference>
<dbReference type="GO" id="GO:0016020">
    <property type="term" value="C:membrane"/>
    <property type="evidence" value="ECO:0007669"/>
    <property type="project" value="UniProtKB-SubCell"/>
</dbReference>
<dbReference type="AlphaFoldDB" id="A0AAV5TKT9"/>
<feature type="transmembrane region" description="Helical" evidence="5">
    <location>
        <begin position="208"/>
        <end position="226"/>
    </location>
</feature>